<evidence type="ECO:0000256" key="7">
    <source>
        <dbReference type="ARBA" id="ARBA00023163"/>
    </source>
</evidence>
<dbReference type="PRINTS" id="PR00929">
    <property type="entry name" value="ATHOOK"/>
</dbReference>
<dbReference type="GO" id="GO:0000978">
    <property type="term" value="F:RNA polymerase II cis-regulatory region sequence-specific DNA binding"/>
    <property type="evidence" value="ECO:0007669"/>
    <property type="project" value="TreeGrafter"/>
</dbReference>
<dbReference type="GO" id="GO:0001227">
    <property type="term" value="F:DNA-binding transcription repressor activity, RNA polymerase II-specific"/>
    <property type="evidence" value="ECO:0007669"/>
    <property type="project" value="TreeGrafter"/>
</dbReference>
<feature type="region of interest" description="Disordered" evidence="11">
    <location>
        <begin position="571"/>
        <end position="591"/>
    </location>
</feature>
<dbReference type="Gene3D" id="3.30.160.60">
    <property type="entry name" value="Classic Zinc Finger"/>
    <property type="match status" value="4"/>
</dbReference>
<keyword evidence="8" id="KW-0539">Nucleus</keyword>
<dbReference type="GO" id="GO:0008270">
    <property type="term" value="F:zinc ion binding"/>
    <property type="evidence" value="ECO:0007669"/>
    <property type="project" value="UniProtKB-KW"/>
</dbReference>
<reference evidence="13 14" key="1">
    <citation type="submission" date="2015-12" db="EMBL/GenBank/DDBJ databases">
        <title>The genome of Folsomia candida.</title>
        <authorList>
            <person name="Faddeeva A."/>
            <person name="Derks M.F."/>
            <person name="Anvar Y."/>
            <person name="Smit S."/>
            <person name="Van Straalen N."/>
            <person name="Roelofs D."/>
        </authorList>
    </citation>
    <scope>NUCLEOTIDE SEQUENCE [LARGE SCALE GENOMIC DNA]</scope>
    <source>
        <strain evidence="13 14">VU population</strain>
        <tissue evidence="13">Whole body</tissue>
    </source>
</reference>
<evidence type="ECO:0000256" key="6">
    <source>
        <dbReference type="ARBA" id="ARBA00023015"/>
    </source>
</evidence>
<evidence type="ECO:0000256" key="3">
    <source>
        <dbReference type="ARBA" id="ARBA00022737"/>
    </source>
</evidence>
<evidence type="ECO:0000256" key="1">
    <source>
        <dbReference type="ARBA" id="ARBA00004123"/>
    </source>
</evidence>
<comment type="subcellular location">
    <subcellularLocation>
        <location evidence="1">Nucleus</location>
    </subcellularLocation>
</comment>
<dbReference type="PANTHER" id="PTHR24399">
    <property type="entry name" value="ZINC FINGER AND BTB DOMAIN-CONTAINING"/>
    <property type="match status" value="1"/>
</dbReference>
<feature type="domain" description="C2H2-type" evidence="12">
    <location>
        <begin position="468"/>
        <end position="495"/>
    </location>
</feature>
<dbReference type="InterPro" id="IPR013087">
    <property type="entry name" value="Znf_C2H2_type"/>
</dbReference>
<evidence type="ECO:0000313" key="13">
    <source>
        <dbReference type="EMBL" id="OXA43019.1"/>
    </source>
</evidence>
<feature type="compositionally biased region" description="Pro residues" evidence="11">
    <location>
        <begin position="365"/>
        <end position="388"/>
    </location>
</feature>
<keyword evidence="2" id="KW-0479">Metal-binding</keyword>
<dbReference type="Proteomes" id="UP000198287">
    <property type="component" value="Unassembled WGS sequence"/>
</dbReference>
<accession>A0A226DCU8</accession>
<feature type="domain" description="C2H2-type" evidence="12">
    <location>
        <begin position="524"/>
        <end position="552"/>
    </location>
</feature>
<keyword evidence="6" id="KW-0805">Transcription regulation</keyword>
<feature type="domain" description="C2H2-type" evidence="12">
    <location>
        <begin position="553"/>
        <end position="580"/>
    </location>
</feature>
<sequence>MELPKLSQPPDNVDPKTRIPEFKNFLAELETLRRVLTDAETKLVSITQKCKIYFEGYSYACDLHLMLVDGLKTINDGVYEVEEKFHANYDAETGEKKRQVEARTEDDDAVFQLLLSPQATMKSEEQDEPAENLAPPTEETSEHQFIPEASTVPAESYEPSSPRTEEESCSDWDPDDEVPPPNYQEDYNSEDNQVENSDSQPQQHPPVPPIKISNLLKRRASQSLQRKIKKSQKQHEQKIASAPRNFAARSSSEPPIIISPLTPPPLIKRKRGRPRSIFPNQTIPWGGPIPKRGRPRKIRPLETEQIITTPTEEPPRRKRGRPRKILPSPPIPSEQIICSPEILPPPKKRGRPRKHPLPIATLKISPPPSPTFSSSPPTPSPPLTPPPTKRGRGRPRKIRKTPPTLISKAPVTCPICEKVLAYNGLPLHTQRCHTIQSLDFKCSLCPRAFPTKGQLKNHFKIHSDVKNFICEICGWSFHLNSNLQQHMRKHRDERPFKCTQCDATFKFSQSCKLHMVAIHSDKSNQCTLCGKMFSTLTKLKSHDQSVHQSIRKFACSVCGKGFKRGHHLKYHEKTHTNPTAKPRGLNRGKSADFGNVQENRVAGEHVQENHVEDNHVPDNGHGMQEQGEFIATQ</sequence>
<keyword evidence="14" id="KW-1185">Reference proteome</keyword>
<evidence type="ECO:0000313" key="14">
    <source>
        <dbReference type="Proteomes" id="UP000198287"/>
    </source>
</evidence>
<organism evidence="13 14">
    <name type="scientific">Folsomia candida</name>
    <name type="common">Springtail</name>
    <dbReference type="NCBI Taxonomy" id="158441"/>
    <lineage>
        <taxon>Eukaryota</taxon>
        <taxon>Metazoa</taxon>
        <taxon>Ecdysozoa</taxon>
        <taxon>Arthropoda</taxon>
        <taxon>Hexapoda</taxon>
        <taxon>Collembola</taxon>
        <taxon>Entomobryomorpha</taxon>
        <taxon>Isotomoidea</taxon>
        <taxon>Isotomidae</taxon>
        <taxon>Proisotominae</taxon>
        <taxon>Folsomia</taxon>
    </lineage>
</organism>
<evidence type="ECO:0000256" key="8">
    <source>
        <dbReference type="ARBA" id="ARBA00023242"/>
    </source>
</evidence>
<feature type="compositionally biased region" description="Acidic residues" evidence="11">
    <location>
        <begin position="167"/>
        <end position="178"/>
    </location>
</feature>
<name>A0A226DCU8_FOLCA</name>
<feature type="compositionally biased region" description="Low complexity" evidence="11">
    <location>
        <begin position="250"/>
        <end position="260"/>
    </location>
</feature>
<dbReference type="SMART" id="SM00384">
    <property type="entry name" value="AT_hook"/>
    <property type="match status" value="5"/>
</dbReference>
<dbReference type="GO" id="GO:0005654">
    <property type="term" value="C:nucleoplasm"/>
    <property type="evidence" value="ECO:0007669"/>
    <property type="project" value="TreeGrafter"/>
</dbReference>
<evidence type="ECO:0000256" key="11">
    <source>
        <dbReference type="SAM" id="MobiDB-lite"/>
    </source>
</evidence>
<feature type="domain" description="C2H2-type" evidence="12">
    <location>
        <begin position="496"/>
        <end position="524"/>
    </location>
</feature>
<dbReference type="SMART" id="SM00355">
    <property type="entry name" value="ZnF_C2H2"/>
    <property type="match status" value="6"/>
</dbReference>
<feature type="compositionally biased region" description="Basic residues" evidence="11">
    <location>
        <begin position="346"/>
        <end position="356"/>
    </location>
</feature>
<dbReference type="PANTHER" id="PTHR24399:SF23">
    <property type="entry name" value="C2H2-TYPE DOMAIN-CONTAINING PROTEIN"/>
    <property type="match status" value="1"/>
</dbReference>
<feature type="region of interest" description="Disordered" evidence="11">
    <location>
        <begin position="120"/>
        <end position="404"/>
    </location>
</feature>
<evidence type="ECO:0000256" key="10">
    <source>
        <dbReference type="SAM" id="Coils"/>
    </source>
</evidence>
<evidence type="ECO:0000256" key="2">
    <source>
        <dbReference type="ARBA" id="ARBA00022723"/>
    </source>
</evidence>
<keyword evidence="7" id="KW-0804">Transcription</keyword>
<gene>
    <name evidence="13" type="ORF">Fcan01_21963</name>
</gene>
<evidence type="ECO:0000256" key="5">
    <source>
        <dbReference type="ARBA" id="ARBA00022833"/>
    </source>
</evidence>
<dbReference type="SUPFAM" id="SSF57667">
    <property type="entry name" value="beta-beta-alpha zinc fingers"/>
    <property type="match status" value="3"/>
</dbReference>
<keyword evidence="10" id="KW-0175">Coiled coil</keyword>
<dbReference type="OrthoDB" id="3561125at2759"/>
<feature type="compositionally biased region" description="Basic residues" evidence="11">
    <location>
        <begin position="389"/>
        <end position="400"/>
    </location>
</feature>
<feature type="coiled-coil region" evidence="10">
    <location>
        <begin position="22"/>
        <end position="49"/>
    </location>
</feature>
<dbReference type="FunFam" id="3.30.160.60:FF:000145">
    <property type="entry name" value="Zinc finger protein 574"/>
    <property type="match status" value="1"/>
</dbReference>
<dbReference type="PROSITE" id="PS00028">
    <property type="entry name" value="ZINC_FINGER_C2H2_1"/>
    <property type="match status" value="5"/>
</dbReference>
<keyword evidence="5" id="KW-0862">Zinc</keyword>
<feature type="compositionally biased region" description="Basic residues" evidence="11">
    <location>
        <begin position="216"/>
        <end position="232"/>
    </location>
</feature>
<dbReference type="FunFam" id="3.30.160.60:FF:000446">
    <property type="entry name" value="Zinc finger protein"/>
    <property type="match status" value="1"/>
</dbReference>
<comment type="caution">
    <text evidence="13">The sequence shown here is derived from an EMBL/GenBank/DDBJ whole genome shotgun (WGS) entry which is preliminary data.</text>
</comment>
<keyword evidence="3" id="KW-0677">Repeat</keyword>
<feature type="domain" description="C2H2-type" evidence="12">
    <location>
        <begin position="440"/>
        <end position="467"/>
    </location>
</feature>
<dbReference type="FunFam" id="3.30.160.60:FF:000086">
    <property type="entry name" value="transcription factor E4F1 isoform X1"/>
    <property type="match status" value="1"/>
</dbReference>
<protein>
    <submittedName>
        <fullName evidence="13">Zinc finger protein Gfi-1</fullName>
    </submittedName>
</protein>
<dbReference type="OMA" id="YHEEESE"/>
<dbReference type="InterPro" id="IPR036236">
    <property type="entry name" value="Znf_C2H2_sf"/>
</dbReference>
<dbReference type="AlphaFoldDB" id="A0A226DCU8"/>
<dbReference type="Pfam" id="PF00096">
    <property type="entry name" value="zf-C2H2"/>
    <property type="match status" value="3"/>
</dbReference>
<proteinExistence type="predicted"/>
<dbReference type="InterPro" id="IPR017956">
    <property type="entry name" value="AT_hook_DNA-bd_motif"/>
</dbReference>
<evidence type="ECO:0000256" key="4">
    <source>
        <dbReference type="ARBA" id="ARBA00022771"/>
    </source>
</evidence>
<dbReference type="PROSITE" id="PS50157">
    <property type="entry name" value="ZINC_FINGER_C2H2_2"/>
    <property type="match status" value="5"/>
</dbReference>
<evidence type="ECO:0000259" key="12">
    <source>
        <dbReference type="PROSITE" id="PS50157"/>
    </source>
</evidence>
<evidence type="ECO:0000256" key="9">
    <source>
        <dbReference type="PROSITE-ProRule" id="PRU00042"/>
    </source>
</evidence>
<keyword evidence="4 9" id="KW-0863">Zinc-finger</keyword>
<dbReference type="EMBL" id="LNIX01000023">
    <property type="protein sequence ID" value="OXA43019.1"/>
    <property type="molecule type" value="Genomic_DNA"/>
</dbReference>